<evidence type="ECO:0000256" key="4">
    <source>
        <dbReference type="ARBA" id="ARBA00022475"/>
    </source>
</evidence>
<feature type="transmembrane region" description="Helical" evidence="9">
    <location>
        <begin position="37"/>
        <end position="61"/>
    </location>
</feature>
<dbReference type="PROSITE" id="PS51012">
    <property type="entry name" value="ABC_TM2"/>
    <property type="match status" value="1"/>
</dbReference>
<dbReference type="Pfam" id="PF01061">
    <property type="entry name" value="ABC2_membrane"/>
    <property type="match status" value="1"/>
</dbReference>
<dbReference type="PANTHER" id="PTHR30413">
    <property type="entry name" value="INNER MEMBRANE TRANSPORT PERMEASE"/>
    <property type="match status" value="1"/>
</dbReference>
<accession>A0A6V8MXJ4</accession>
<evidence type="ECO:0000259" key="10">
    <source>
        <dbReference type="PROSITE" id="PS51012"/>
    </source>
</evidence>
<keyword evidence="7" id="KW-0625">Polysaccharide transport</keyword>
<dbReference type="InterPro" id="IPR047817">
    <property type="entry name" value="ABC2_TM_bact-type"/>
</dbReference>
<feature type="domain" description="ABC transmembrane type-2" evidence="10">
    <location>
        <begin position="41"/>
        <end position="264"/>
    </location>
</feature>
<feature type="transmembrane region" description="Helical" evidence="9">
    <location>
        <begin position="110"/>
        <end position="143"/>
    </location>
</feature>
<dbReference type="GO" id="GO:0140359">
    <property type="term" value="F:ABC-type transporter activity"/>
    <property type="evidence" value="ECO:0007669"/>
    <property type="project" value="InterPro"/>
</dbReference>
<keyword evidence="7" id="KW-0762">Sugar transport</keyword>
<dbReference type="PANTHER" id="PTHR30413:SF10">
    <property type="entry name" value="CAPSULE POLYSACCHARIDE EXPORT INNER-MEMBRANE PROTEIN CTRC"/>
    <property type="match status" value="1"/>
</dbReference>
<feature type="transmembrane region" description="Helical" evidence="9">
    <location>
        <begin position="73"/>
        <end position="89"/>
    </location>
</feature>
<feature type="transmembrane region" description="Helical" evidence="9">
    <location>
        <begin position="186"/>
        <end position="206"/>
    </location>
</feature>
<keyword evidence="8 9" id="KW-0472">Membrane</keyword>
<dbReference type="GO" id="GO:0005886">
    <property type="term" value="C:plasma membrane"/>
    <property type="evidence" value="ECO:0007669"/>
    <property type="project" value="UniProtKB-SubCell"/>
</dbReference>
<evidence type="ECO:0000256" key="8">
    <source>
        <dbReference type="ARBA" id="ARBA00023136"/>
    </source>
</evidence>
<keyword evidence="5 9" id="KW-0812">Transmembrane</keyword>
<proteinExistence type="inferred from homology"/>
<evidence type="ECO:0000256" key="6">
    <source>
        <dbReference type="ARBA" id="ARBA00022989"/>
    </source>
</evidence>
<protein>
    <recommendedName>
        <fullName evidence="9">Transport permease protein</fullName>
    </recommendedName>
</protein>
<evidence type="ECO:0000256" key="1">
    <source>
        <dbReference type="ARBA" id="ARBA00004651"/>
    </source>
</evidence>
<dbReference type="EMBL" id="BLXY01000005">
    <property type="protein sequence ID" value="GFO64800.1"/>
    <property type="molecule type" value="Genomic_DNA"/>
</dbReference>
<evidence type="ECO:0000313" key="11">
    <source>
        <dbReference type="EMBL" id="GFO64800.1"/>
    </source>
</evidence>
<name>A0A6V8MXJ4_9BACT</name>
<evidence type="ECO:0000256" key="7">
    <source>
        <dbReference type="ARBA" id="ARBA00023047"/>
    </source>
</evidence>
<dbReference type="InterPro" id="IPR013525">
    <property type="entry name" value="ABC2_TM"/>
</dbReference>
<evidence type="ECO:0000256" key="3">
    <source>
        <dbReference type="ARBA" id="ARBA00022448"/>
    </source>
</evidence>
<keyword evidence="3 9" id="KW-0813">Transport</keyword>
<comment type="subcellular location">
    <subcellularLocation>
        <location evidence="1 9">Cell membrane</location>
        <topology evidence="1 9">Multi-pass membrane protein</topology>
    </subcellularLocation>
</comment>
<evidence type="ECO:0000256" key="2">
    <source>
        <dbReference type="ARBA" id="ARBA00007783"/>
    </source>
</evidence>
<dbReference type="AlphaFoldDB" id="A0A6V8MXJ4"/>
<dbReference type="GO" id="GO:0015774">
    <property type="term" value="P:polysaccharide transport"/>
    <property type="evidence" value="ECO:0007669"/>
    <property type="project" value="UniProtKB-KW"/>
</dbReference>
<keyword evidence="6 9" id="KW-1133">Transmembrane helix</keyword>
<dbReference type="GO" id="GO:0015920">
    <property type="term" value="P:lipopolysaccharide transport"/>
    <property type="evidence" value="ECO:0007669"/>
    <property type="project" value="TreeGrafter"/>
</dbReference>
<comment type="caution">
    <text evidence="11">The sequence shown here is derived from an EMBL/GenBank/DDBJ whole genome shotgun (WGS) entry which is preliminary data.</text>
</comment>
<feature type="transmembrane region" description="Helical" evidence="9">
    <location>
        <begin position="240"/>
        <end position="261"/>
    </location>
</feature>
<sequence length="272" mass="31653">MASMQNIKMFSGFIRELSEKKNVIYELTKRDFKANYLGSYLGMIWAFLLPIANIFIFWFVFQIGFRSKPVQDFPYILWYIVGMIIWNFFSDSVNNGMNSVAQNAFVVKKVAFSIGILPIIKILSALAIHAFFLVFVGILFACYGYPPDLYWLQVLYYLLATLVLVTGLSWLTASVVIFFRDLRQIIAILLQFGFFLTPIFWSVTILPPKYQAVVKFNPIFYLVNGYRDSFIHKVWFWENIGAALFFWSFTVATFILGALVFRRLRPHFADVI</sequence>
<evidence type="ECO:0000313" key="12">
    <source>
        <dbReference type="Proteomes" id="UP000568888"/>
    </source>
</evidence>
<reference evidence="12" key="1">
    <citation type="submission" date="2020-06" db="EMBL/GenBank/DDBJ databases">
        <title>Draft genomic sequecing of Geomonas sp. Red736.</title>
        <authorList>
            <person name="Itoh H."/>
            <person name="Xu Z.X."/>
            <person name="Ushijima N."/>
            <person name="Masuda Y."/>
            <person name="Shiratori Y."/>
            <person name="Senoo K."/>
        </authorList>
    </citation>
    <scope>NUCLEOTIDE SEQUENCE [LARGE SCALE GENOMIC DNA]</scope>
    <source>
        <strain evidence="12">Red736</strain>
    </source>
</reference>
<organism evidence="11 12">
    <name type="scientific">Geomonas paludis</name>
    <dbReference type="NCBI Taxonomy" id="2740185"/>
    <lineage>
        <taxon>Bacteria</taxon>
        <taxon>Pseudomonadati</taxon>
        <taxon>Thermodesulfobacteriota</taxon>
        <taxon>Desulfuromonadia</taxon>
        <taxon>Geobacterales</taxon>
        <taxon>Geobacteraceae</taxon>
        <taxon>Geomonas</taxon>
    </lineage>
</organism>
<dbReference type="Proteomes" id="UP000568888">
    <property type="component" value="Unassembled WGS sequence"/>
</dbReference>
<feature type="transmembrane region" description="Helical" evidence="9">
    <location>
        <begin position="155"/>
        <end position="179"/>
    </location>
</feature>
<comment type="similarity">
    <text evidence="2 9">Belongs to the ABC-2 integral membrane protein family.</text>
</comment>
<keyword evidence="4 9" id="KW-1003">Cell membrane</keyword>
<evidence type="ECO:0000256" key="9">
    <source>
        <dbReference type="RuleBase" id="RU361157"/>
    </source>
</evidence>
<evidence type="ECO:0000256" key="5">
    <source>
        <dbReference type="ARBA" id="ARBA00022692"/>
    </source>
</evidence>
<gene>
    <name evidence="11" type="ORF">GMPD_27190</name>
</gene>